<evidence type="ECO:0000259" key="5">
    <source>
        <dbReference type="Pfam" id="PF13336"/>
    </source>
</evidence>
<dbReference type="Pfam" id="PF02550">
    <property type="entry name" value="AcetylCoA_hydro"/>
    <property type="match status" value="1"/>
</dbReference>
<evidence type="ECO:0000259" key="4">
    <source>
        <dbReference type="Pfam" id="PF02550"/>
    </source>
</evidence>
<dbReference type="InterPro" id="IPR038460">
    <property type="entry name" value="AcetylCoA_hyd_C_sf"/>
</dbReference>
<evidence type="ECO:0000313" key="7">
    <source>
        <dbReference type="Proteomes" id="UP000216339"/>
    </source>
</evidence>
<dbReference type="RefSeq" id="WP_095509568.1">
    <property type="nucleotide sequence ID" value="NZ_MQWD01000001.1"/>
</dbReference>
<dbReference type="Gene3D" id="3.30.750.70">
    <property type="entry name" value="4-hydroxybutyrate coenzyme like domains"/>
    <property type="match status" value="1"/>
</dbReference>
<proteinExistence type="inferred from homology"/>
<feature type="binding site" evidence="3">
    <location>
        <position position="377"/>
    </location>
    <ligand>
        <name>CoA</name>
        <dbReference type="ChEBI" id="CHEBI:57287"/>
    </ligand>
</feature>
<evidence type="ECO:0000256" key="1">
    <source>
        <dbReference type="ARBA" id="ARBA00009632"/>
    </source>
</evidence>
<dbReference type="InterPro" id="IPR046433">
    <property type="entry name" value="ActCoA_hydro"/>
</dbReference>
<gene>
    <name evidence="6" type="ORF">BSZ37_05470</name>
</gene>
<dbReference type="InterPro" id="IPR037171">
    <property type="entry name" value="NagB/RpiA_transferase-like"/>
</dbReference>
<evidence type="ECO:0000313" key="6">
    <source>
        <dbReference type="EMBL" id="PAP75927.1"/>
    </source>
</evidence>
<feature type="binding site" evidence="3">
    <location>
        <begin position="261"/>
        <end position="265"/>
    </location>
    <ligand>
        <name>CoA</name>
        <dbReference type="ChEBI" id="CHEBI:57287"/>
    </ligand>
</feature>
<dbReference type="Pfam" id="PF13336">
    <property type="entry name" value="AcetylCoA_hyd_C"/>
    <property type="match status" value="1"/>
</dbReference>
<dbReference type="AlphaFoldDB" id="A0A271IXW7"/>
<dbReference type="FunFam" id="3.40.1080.20:FF:000001">
    <property type="entry name" value="Acetyl-CoA hydrolase Ach1"/>
    <property type="match status" value="1"/>
</dbReference>
<comment type="similarity">
    <text evidence="1">Belongs to the acetyl-CoA hydrolase/transferase family.</text>
</comment>
<dbReference type="GO" id="GO:0003986">
    <property type="term" value="F:acetyl-CoA hydrolase activity"/>
    <property type="evidence" value="ECO:0007669"/>
    <property type="project" value="TreeGrafter"/>
</dbReference>
<feature type="binding site" evidence="3">
    <location>
        <position position="401"/>
    </location>
    <ligand>
        <name>CoA</name>
        <dbReference type="ChEBI" id="CHEBI:57287"/>
    </ligand>
</feature>
<comment type="caution">
    <text evidence="6">The sequence shown here is derived from an EMBL/GenBank/DDBJ whole genome shotgun (WGS) entry which is preliminary data.</text>
</comment>
<dbReference type="Gene3D" id="3.40.1080.20">
    <property type="entry name" value="Acetyl-CoA hydrolase/transferase C-terminal domain"/>
    <property type="match status" value="1"/>
</dbReference>
<sequence>MPTHPFPTLSADEAAALIPDGAFVGFSGFTPAGAAKAVPAALADRARTLRAAGEPYRLRVLTGASTGDDFDETLAEADAIAWRAPYQSSRALRRRVNAGEVEFVDMHLSHVPQMLEFGFFGAMDWAVVEATEVTADGRVYLTTSSGVSPSVLRHAERVLIEVNRHPSKRLWEMHDVAILPPPPYRSPIPIHHPLSKMGVPFAVLDPAKVAGVVETDAPDDVAPFSAPDDVSRDIAGHVIEFLLHELRSGRIPPDFLPLQSGVGNVANAVMAGLGAHPDVPTFTMYTEVFQDALVDLMEAGRLTAASTCALTLSPPQIQRVYDRMDVFAPKIVVRPQELTNNPGVVRRLGVITINTALEADVYGNVNSTHVAGTQMVNGIGGSGDYTRNGYLSFLVTPSLAKGGAISAIVPMVSHVDHNEHSVQILVTEQGLADLRGLGPMARAEAVIENCAHPMYRDTLRDYVRDARQGHIRHDLGGAFSLHRNLIEHGHMLPAGR</sequence>
<evidence type="ECO:0000256" key="2">
    <source>
        <dbReference type="PIRSR" id="PIRSR617821-1"/>
    </source>
</evidence>
<dbReference type="GO" id="GO:0006084">
    <property type="term" value="P:acetyl-CoA metabolic process"/>
    <property type="evidence" value="ECO:0007669"/>
    <property type="project" value="InterPro"/>
</dbReference>
<feature type="domain" description="Acetyl-CoA hydrolase/transferase N-terminal" evidence="4">
    <location>
        <begin position="10"/>
        <end position="214"/>
    </location>
</feature>
<reference evidence="6 7" key="1">
    <citation type="submission" date="2016-11" db="EMBL/GenBank/DDBJ databases">
        <title>Study of marine rhodopsin-containing bacteria.</title>
        <authorList>
            <person name="Yoshizawa S."/>
            <person name="Kumagai Y."/>
            <person name="Kogure K."/>
        </authorList>
    </citation>
    <scope>NUCLEOTIDE SEQUENCE [LARGE SCALE GENOMIC DNA]</scope>
    <source>
        <strain evidence="6 7">SAORIC-28</strain>
    </source>
</reference>
<organism evidence="6 7">
    <name type="scientific">Rubrivirga marina</name>
    <dbReference type="NCBI Taxonomy" id="1196024"/>
    <lineage>
        <taxon>Bacteria</taxon>
        <taxon>Pseudomonadati</taxon>
        <taxon>Rhodothermota</taxon>
        <taxon>Rhodothermia</taxon>
        <taxon>Rhodothermales</taxon>
        <taxon>Rubricoccaceae</taxon>
        <taxon>Rubrivirga</taxon>
    </lineage>
</organism>
<dbReference type="NCBIfam" id="TIGR03458">
    <property type="entry name" value="YgfH_subfam"/>
    <property type="match status" value="1"/>
</dbReference>
<keyword evidence="6" id="KW-0378">Hydrolase</keyword>
<evidence type="ECO:0000256" key="3">
    <source>
        <dbReference type="PIRSR" id="PIRSR617821-2"/>
    </source>
</evidence>
<accession>A0A271IXW7</accession>
<dbReference type="InterPro" id="IPR003702">
    <property type="entry name" value="ActCoA_hydro_N"/>
</dbReference>
<protein>
    <submittedName>
        <fullName evidence="6">Acetyl-CoA hydrolase</fullName>
    </submittedName>
</protein>
<dbReference type="OrthoDB" id="9801795at2"/>
<dbReference type="GO" id="GO:0008775">
    <property type="term" value="F:acetate CoA-transferase activity"/>
    <property type="evidence" value="ECO:0007669"/>
    <property type="project" value="InterPro"/>
</dbReference>
<feature type="binding site" evidence="3">
    <location>
        <position position="381"/>
    </location>
    <ligand>
        <name>CoA</name>
        <dbReference type="ChEBI" id="CHEBI:57287"/>
    </ligand>
</feature>
<feature type="active site" description="5-glutamyl coenzyme A thioester intermediate" evidence="2">
    <location>
        <position position="287"/>
    </location>
</feature>
<dbReference type="InterPro" id="IPR017821">
    <property type="entry name" value="Succinate_CoA_transferase"/>
</dbReference>
<dbReference type="Proteomes" id="UP000216339">
    <property type="component" value="Unassembled WGS sequence"/>
</dbReference>
<dbReference type="PANTHER" id="PTHR43609">
    <property type="entry name" value="ACETYL-COA HYDROLASE"/>
    <property type="match status" value="1"/>
</dbReference>
<dbReference type="EMBL" id="MQWD01000001">
    <property type="protein sequence ID" value="PAP75927.1"/>
    <property type="molecule type" value="Genomic_DNA"/>
</dbReference>
<dbReference type="PANTHER" id="PTHR43609:SF1">
    <property type="entry name" value="ACETYL-COA HYDROLASE"/>
    <property type="match status" value="1"/>
</dbReference>
<dbReference type="Gene3D" id="3.40.1080.10">
    <property type="entry name" value="Glutaconate Coenzyme A-transferase"/>
    <property type="match status" value="1"/>
</dbReference>
<dbReference type="SUPFAM" id="SSF100950">
    <property type="entry name" value="NagB/RpiA/CoA transferase-like"/>
    <property type="match status" value="2"/>
</dbReference>
<name>A0A271IXW7_9BACT</name>
<dbReference type="GO" id="GO:0006083">
    <property type="term" value="P:acetate metabolic process"/>
    <property type="evidence" value="ECO:0007669"/>
    <property type="project" value="InterPro"/>
</dbReference>
<keyword evidence="7" id="KW-1185">Reference proteome</keyword>
<dbReference type="InterPro" id="IPR026888">
    <property type="entry name" value="AcetylCoA_hyd_C"/>
</dbReference>
<feature type="domain" description="Acetyl-CoA hydrolase/transferase C-terminal" evidence="5">
    <location>
        <begin position="318"/>
        <end position="462"/>
    </location>
</feature>